<name>A0A227PIF2_9FLAO</name>
<dbReference type="OrthoDB" id="1450774at2"/>
<comment type="caution">
    <text evidence="1">The sequence shown here is derived from an EMBL/GenBank/DDBJ whole genome shotgun (WGS) entry which is preliminary data.</text>
</comment>
<gene>
    <name evidence="1" type="ORF">B0A64_00015</name>
</gene>
<reference evidence="1 2" key="1">
    <citation type="submission" date="2016-11" db="EMBL/GenBank/DDBJ databases">
        <title>Whole genomes of Flavobacteriaceae.</title>
        <authorList>
            <person name="Stine C."/>
            <person name="Li C."/>
            <person name="Tadesse D."/>
        </authorList>
    </citation>
    <scope>NUCLEOTIDE SEQUENCE [LARGE SCALE GENOMIC DNA]</scope>
    <source>
        <strain evidence="1 2">DSM 24704</strain>
    </source>
</reference>
<dbReference type="AlphaFoldDB" id="A0A227PIF2"/>
<accession>A0A227PIF2</accession>
<dbReference type="Proteomes" id="UP000214684">
    <property type="component" value="Unassembled WGS sequence"/>
</dbReference>
<dbReference type="EMBL" id="MUGS01000001">
    <property type="protein sequence ID" value="OXG09649.1"/>
    <property type="molecule type" value="Genomic_DNA"/>
</dbReference>
<organism evidence="1 2">
    <name type="scientific">Flavobacterium araucananum</name>
    <dbReference type="NCBI Taxonomy" id="946678"/>
    <lineage>
        <taxon>Bacteria</taxon>
        <taxon>Pseudomonadati</taxon>
        <taxon>Bacteroidota</taxon>
        <taxon>Flavobacteriia</taxon>
        <taxon>Flavobacteriales</taxon>
        <taxon>Flavobacteriaceae</taxon>
        <taxon>Flavobacterium</taxon>
    </lineage>
</organism>
<keyword evidence="2" id="KW-1185">Reference proteome</keyword>
<evidence type="ECO:0000313" key="2">
    <source>
        <dbReference type="Proteomes" id="UP000214684"/>
    </source>
</evidence>
<evidence type="ECO:0000313" key="1">
    <source>
        <dbReference type="EMBL" id="OXG09649.1"/>
    </source>
</evidence>
<sequence length="105" mass="12161">MEINFDVIRIGKIRKDNTAEIILKQNVNFMKCGIRHLLNNIDNLDEKIEIILAIPGKGYSVKIVLQEVKKKHIRNELKNNFPYSIYNGKYSAILDNVNNKISKGY</sequence>
<proteinExistence type="predicted"/>
<dbReference type="RefSeq" id="WP_089477509.1">
    <property type="nucleotide sequence ID" value="NZ_MUGS01000001.1"/>
</dbReference>
<protein>
    <submittedName>
        <fullName evidence="1">Uncharacterized protein</fullName>
    </submittedName>
</protein>